<proteinExistence type="predicted"/>
<organism evidence="1 2">
    <name type="scientific">Rhizobium lusitanum</name>
    <dbReference type="NCBI Taxonomy" id="293958"/>
    <lineage>
        <taxon>Bacteria</taxon>
        <taxon>Pseudomonadati</taxon>
        <taxon>Pseudomonadota</taxon>
        <taxon>Alphaproteobacteria</taxon>
        <taxon>Hyphomicrobiales</taxon>
        <taxon>Rhizobiaceae</taxon>
        <taxon>Rhizobium/Agrobacterium group</taxon>
        <taxon>Rhizobium</taxon>
    </lineage>
</organism>
<evidence type="ECO:0000313" key="2">
    <source>
        <dbReference type="Proteomes" id="UP000483035"/>
    </source>
</evidence>
<dbReference type="EMBL" id="WUEY01000014">
    <property type="protein sequence ID" value="NEI72848.1"/>
    <property type="molecule type" value="Genomic_DNA"/>
</dbReference>
<comment type="caution">
    <text evidence="1">The sequence shown here is derived from an EMBL/GenBank/DDBJ whole genome shotgun (WGS) entry which is preliminary data.</text>
</comment>
<sequence>MTCLAIMLECDSKNLCSSNEGRGHKPIPTLRWTVFLPCLSMLAAFCASQAVAQEPASITGQINFDWQQFSFPTVTMATPSIRQQSLTASGAEVGISATMPLSQQPDAFTFTWSGTRYDLSGHSASTASLADNPFNIAVGSPSLGEIDLEALTDTSGAAALANVSFTDRTGSSAAIFASASSPTGPNSVTQYAVSQTAAGAAFTALATNGSIPGAAAYGAYADSNGLLFSGVNESSPGTVHAWSFVHATGYTQTVWLAKPLTSETDLAFKVGATYRSGREHFGNGLTFDLADDAAGAGIPPISLSETGSFRVESGGPMLGFEAHFQPHAPFSVELTGTAGVAMFGARSRTSQEIVLPVAGSIEEAGSTHHANGAMGLAGLQLSLVFPLQEQIELRVSGGIDATLWGPRPTATGIGRTTSSQYDLGLSLAAHF</sequence>
<protein>
    <submittedName>
        <fullName evidence="1">Uncharacterized protein</fullName>
    </submittedName>
</protein>
<accession>A0A6L9UDZ7</accession>
<evidence type="ECO:0000313" key="1">
    <source>
        <dbReference type="EMBL" id="NEI72848.1"/>
    </source>
</evidence>
<dbReference type="Proteomes" id="UP000483035">
    <property type="component" value="Unassembled WGS sequence"/>
</dbReference>
<dbReference type="RefSeq" id="WP_163990651.1">
    <property type="nucleotide sequence ID" value="NZ_WUEY01000014.1"/>
</dbReference>
<dbReference type="AlphaFoldDB" id="A0A6L9UDZ7"/>
<gene>
    <name evidence="1" type="ORF">GR212_25125</name>
</gene>
<name>A0A6L9UDZ7_9HYPH</name>
<reference evidence="1 2" key="1">
    <citation type="submission" date="2019-12" db="EMBL/GenBank/DDBJ databases">
        <title>Rhizobium genotypes associated with high levels of biological nitrogen fixation by grain legumes in a temperate-maritime cropping system.</title>
        <authorList>
            <person name="Maluk M."/>
            <person name="Francesc Ferrando Molina F."/>
            <person name="Lopez Del Egido L."/>
            <person name="Lafos M."/>
            <person name="Langarica-Fuentes A."/>
            <person name="Gebre Yohannes G."/>
            <person name="Young M.W."/>
            <person name="Martin P."/>
            <person name="Gantlett R."/>
            <person name="Kenicer G."/>
            <person name="Hawes C."/>
            <person name="Begg G.S."/>
            <person name="Quilliam R.S."/>
            <person name="Squire G.R."/>
            <person name="Poole P.S."/>
            <person name="Young P.W."/>
            <person name="Iannetta P.M."/>
            <person name="James E.K."/>
        </authorList>
    </citation>
    <scope>NUCLEOTIDE SEQUENCE [LARGE SCALE GENOMIC DNA]</scope>
    <source>
        <strain evidence="1 2">JHI1118</strain>
    </source>
</reference>